<keyword evidence="2" id="KW-0547">Nucleotide-binding</keyword>
<dbReference type="Proteomes" id="UP000067625">
    <property type="component" value="Chromosome"/>
</dbReference>
<keyword evidence="6" id="KW-1185">Reference proteome</keyword>
<dbReference type="GO" id="GO:0016887">
    <property type="term" value="F:ATP hydrolysis activity"/>
    <property type="evidence" value="ECO:0007669"/>
    <property type="project" value="InterPro"/>
</dbReference>
<reference evidence="6" key="1">
    <citation type="submission" date="2015-08" db="EMBL/GenBank/DDBJ databases">
        <title>Genome sequencing project for genomic taxonomy and phylogenomics of Bacillus-like bacteria.</title>
        <authorList>
            <person name="Liu B."/>
            <person name="Wang J."/>
            <person name="Zhu Y."/>
            <person name="Liu G."/>
            <person name="Chen Q."/>
            <person name="Chen Z."/>
            <person name="Lan J."/>
            <person name="Che J."/>
            <person name="Ge C."/>
            <person name="Shi H."/>
            <person name="Pan Z."/>
            <person name="Liu X."/>
        </authorList>
    </citation>
    <scope>NUCLEOTIDE SEQUENCE [LARGE SCALE GENOMIC DNA]</scope>
    <source>
        <strain evidence="6">FJAT-4402</strain>
    </source>
</reference>
<evidence type="ECO:0000313" key="5">
    <source>
        <dbReference type="EMBL" id="ALC83222.1"/>
    </source>
</evidence>
<dbReference type="Gene3D" id="3.40.50.300">
    <property type="entry name" value="P-loop containing nucleotide triphosphate hydrolases"/>
    <property type="match status" value="1"/>
</dbReference>
<dbReference type="Pfam" id="PF00005">
    <property type="entry name" value="ABC_tran"/>
    <property type="match status" value="1"/>
</dbReference>
<evidence type="ECO:0000256" key="3">
    <source>
        <dbReference type="ARBA" id="ARBA00022840"/>
    </source>
</evidence>
<dbReference type="OrthoDB" id="9804819at2"/>
<gene>
    <name evidence="5" type="ORF">AM592_17895</name>
</gene>
<dbReference type="InterPro" id="IPR027417">
    <property type="entry name" value="P-loop_NTPase"/>
</dbReference>
<sequence length="210" mass="24286">MEVGIELTDIIIGGKKIINKTSFKITGENSYCITGVNGAGKTTLLKHIATSPEVKITLNNQHVKPLDFQKTISFIPNDPPLFEVLTGYENIEYIMALWKIKEKDYYLKRVHDYCNLLGLTKENLTQQIHTYSLGMRYKLFFIAMISRDIQLLLLDEPFTALDKNSQNEIYKILKEFTSKGNILIFVSHIEEFKQKLSNYVFEIKDKQLII</sequence>
<dbReference type="InterPro" id="IPR051782">
    <property type="entry name" value="ABC_Transporter_VariousFunc"/>
</dbReference>
<dbReference type="STRING" id="1441095.AM592_17895"/>
<name>A0A0M3RAI0_9BACI</name>
<dbReference type="PATRIC" id="fig|1441095.3.peg.3964"/>
<dbReference type="InterPro" id="IPR003439">
    <property type="entry name" value="ABC_transporter-like_ATP-bd"/>
</dbReference>
<dbReference type="PANTHER" id="PTHR42939">
    <property type="entry name" value="ABC TRANSPORTER ATP-BINDING PROTEIN ALBC-RELATED"/>
    <property type="match status" value="1"/>
</dbReference>
<protein>
    <submittedName>
        <fullName evidence="5">ABC transporter ATP-binding protein</fullName>
    </submittedName>
</protein>
<proteinExistence type="predicted"/>
<dbReference type="GO" id="GO:0005524">
    <property type="term" value="F:ATP binding"/>
    <property type="evidence" value="ECO:0007669"/>
    <property type="project" value="UniProtKB-KW"/>
</dbReference>
<feature type="domain" description="ABC transporter" evidence="4">
    <location>
        <begin position="3"/>
        <end position="210"/>
    </location>
</feature>
<accession>A0A0M3RAI0</accession>
<dbReference type="AlphaFoldDB" id="A0A0M3RAI0"/>
<evidence type="ECO:0000256" key="2">
    <source>
        <dbReference type="ARBA" id="ARBA00022741"/>
    </source>
</evidence>
<evidence type="ECO:0000313" key="6">
    <source>
        <dbReference type="Proteomes" id="UP000067625"/>
    </source>
</evidence>
<dbReference type="PANTHER" id="PTHR42939:SF1">
    <property type="entry name" value="ABC TRANSPORTER ATP-BINDING PROTEIN ALBC-RELATED"/>
    <property type="match status" value="1"/>
</dbReference>
<dbReference type="SUPFAM" id="SSF52540">
    <property type="entry name" value="P-loop containing nucleoside triphosphate hydrolases"/>
    <property type="match status" value="1"/>
</dbReference>
<evidence type="ECO:0000256" key="1">
    <source>
        <dbReference type="ARBA" id="ARBA00022448"/>
    </source>
</evidence>
<dbReference type="PROSITE" id="PS50893">
    <property type="entry name" value="ABC_TRANSPORTER_2"/>
    <property type="match status" value="1"/>
</dbReference>
<keyword evidence="1" id="KW-0813">Transport</keyword>
<dbReference type="RefSeq" id="WP_053605060.1">
    <property type="nucleotide sequence ID" value="NZ_CP012600.1"/>
</dbReference>
<evidence type="ECO:0000259" key="4">
    <source>
        <dbReference type="PROSITE" id="PS50893"/>
    </source>
</evidence>
<organism evidence="5 6">
    <name type="scientific">Bacillus gobiensis</name>
    <dbReference type="NCBI Taxonomy" id="1441095"/>
    <lineage>
        <taxon>Bacteria</taxon>
        <taxon>Bacillati</taxon>
        <taxon>Bacillota</taxon>
        <taxon>Bacilli</taxon>
        <taxon>Bacillales</taxon>
        <taxon>Bacillaceae</taxon>
        <taxon>Bacillus</taxon>
    </lineage>
</organism>
<keyword evidence="3 5" id="KW-0067">ATP-binding</keyword>
<reference evidence="5 6" key="2">
    <citation type="journal article" date="2016" name="Int. J. Syst. Evol. Microbiol.">
        <title>Bacillus gobiensis sp. nov., isolated from a soil sample.</title>
        <authorList>
            <person name="Liu B."/>
            <person name="Liu G.H."/>
            <person name="Cetin S."/>
            <person name="Schumann P."/>
            <person name="Pan Z.Z."/>
            <person name="Chen Q.Q."/>
        </authorList>
    </citation>
    <scope>NUCLEOTIDE SEQUENCE [LARGE SCALE GENOMIC DNA]</scope>
    <source>
        <strain evidence="5 6">FJAT-4402</strain>
    </source>
</reference>
<dbReference type="EMBL" id="CP012600">
    <property type="protein sequence ID" value="ALC83222.1"/>
    <property type="molecule type" value="Genomic_DNA"/>
</dbReference>